<evidence type="ECO:0000313" key="2">
    <source>
        <dbReference type="EMBL" id="SIT59310.1"/>
    </source>
</evidence>
<dbReference type="AlphaFoldDB" id="A0A1R3VLK0"/>
<protein>
    <submittedName>
        <fullName evidence="2">Uncharacterized protein</fullName>
    </submittedName>
</protein>
<dbReference type="RefSeq" id="WP_077382801.1">
    <property type="nucleotide sequence ID" value="NZ_FTPD01000067.1"/>
</dbReference>
<dbReference type="Proteomes" id="UP000188388">
    <property type="component" value="Unassembled WGS sequence"/>
</dbReference>
<name>A0A1R3VLK0_9HYPH</name>
<proteinExistence type="predicted"/>
<dbReference type="STRING" id="1631249.BQ8794_70240"/>
<feature type="compositionally biased region" description="Low complexity" evidence="1">
    <location>
        <begin position="12"/>
        <end position="34"/>
    </location>
</feature>
<keyword evidence="3" id="KW-1185">Reference proteome</keyword>
<evidence type="ECO:0000313" key="3">
    <source>
        <dbReference type="Proteomes" id="UP000188388"/>
    </source>
</evidence>
<accession>A0A1R3VLK0</accession>
<reference evidence="3" key="1">
    <citation type="submission" date="2017-01" db="EMBL/GenBank/DDBJ databases">
        <authorList>
            <person name="Brunel B."/>
        </authorList>
    </citation>
    <scope>NUCLEOTIDE SEQUENCE [LARGE SCALE GENOMIC DNA]</scope>
</reference>
<gene>
    <name evidence="2" type="ORF">BQ8794_70240</name>
</gene>
<organism evidence="2 3">
    <name type="scientific">Mesorhizobium prunaredense</name>
    <dbReference type="NCBI Taxonomy" id="1631249"/>
    <lineage>
        <taxon>Bacteria</taxon>
        <taxon>Pseudomonadati</taxon>
        <taxon>Pseudomonadota</taxon>
        <taxon>Alphaproteobacteria</taxon>
        <taxon>Hyphomicrobiales</taxon>
        <taxon>Phyllobacteriaceae</taxon>
        <taxon>Mesorhizobium</taxon>
    </lineage>
</organism>
<evidence type="ECO:0000256" key="1">
    <source>
        <dbReference type="SAM" id="MobiDB-lite"/>
    </source>
</evidence>
<sequence length="310" mass="33291">MTDLADAGSVVASPPAGNLAGPLADPLAGPLAAGDNGSAPPAGKSWFDGLSEGNRKLAETKGWTKPESLERVLTSYAELERQQGESLRIPAADATAEDWDRFHARLPEAMRPLTSPDKVEYRRPDGLPENFAYSDELASASKAWAVEAGATPKVAQAYHDRFVGYMAEQAKAQQTALARSVEATHDDLVRDWGPTDSDGFRRRLEVANRAMKKLGLVEIYKAKGILLPDGALTDPQIAKAFHAVGEAMFREDTIDGGAALSGGNPFKRNAAGERNLTDISALVRGDPVRARRLAREAGENPDLWIPNNPL</sequence>
<dbReference type="EMBL" id="FTPD01000067">
    <property type="protein sequence ID" value="SIT59310.1"/>
    <property type="molecule type" value="Genomic_DNA"/>
</dbReference>
<feature type="region of interest" description="Disordered" evidence="1">
    <location>
        <begin position="1"/>
        <end position="50"/>
    </location>
</feature>